<dbReference type="Proteomes" id="UP000324611">
    <property type="component" value="Unassembled WGS sequence"/>
</dbReference>
<reference evidence="2 3" key="2">
    <citation type="submission" date="2019-09" db="EMBL/GenBank/DDBJ databases">
        <authorList>
            <person name="Jin C."/>
        </authorList>
    </citation>
    <scope>NUCLEOTIDE SEQUENCE [LARGE SCALE GENOMIC DNA]</scope>
    <source>
        <strain evidence="2 3">BN140078</strain>
    </source>
</reference>
<proteinExistence type="predicted"/>
<name>A0A5B2W3U6_9BACT</name>
<feature type="chain" id="PRO_5023104939" description="YpeB-like protein with protease inhibitory function" evidence="1">
    <location>
        <begin position="25"/>
        <end position="106"/>
    </location>
</feature>
<dbReference type="AlphaFoldDB" id="A0A5B2W3U6"/>
<sequence length="106" mass="11601">MKTMKKLPTLLFAMAVGLSATLIASETQAQVDTAIKKVGQTGKKVGQKTASVAVKGASAVKDKVYKGKEGPDGQTVYIDKMDRKYYVDDKGKKIYLKKSEIRDKQD</sequence>
<protein>
    <recommendedName>
        <fullName evidence="4">YpeB-like protein with protease inhibitory function</fullName>
    </recommendedName>
</protein>
<dbReference type="EMBL" id="VUOC01000001">
    <property type="protein sequence ID" value="KAA2245370.1"/>
    <property type="molecule type" value="Genomic_DNA"/>
</dbReference>
<keyword evidence="3" id="KW-1185">Reference proteome</keyword>
<evidence type="ECO:0000313" key="2">
    <source>
        <dbReference type="EMBL" id="KAA2245370.1"/>
    </source>
</evidence>
<organism evidence="2 3">
    <name type="scientific">Chitinophaga agrisoli</name>
    <dbReference type="NCBI Taxonomy" id="2607653"/>
    <lineage>
        <taxon>Bacteria</taxon>
        <taxon>Pseudomonadati</taxon>
        <taxon>Bacteroidota</taxon>
        <taxon>Chitinophagia</taxon>
        <taxon>Chitinophagales</taxon>
        <taxon>Chitinophagaceae</taxon>
        <taxon>Chitinophaga</taxon>
    </lineage>
</organism>
<keyword evidence="1" id="KW-0732">Signal</keyword>
<feature type="signal peptide" evidence="1">
    <location>
        <begin position="1"/>
        <end position="24"/>
    </location>
</feature>
<dbReference type="RefSeq" id="WP_149836759.1">
    <property type="nucleotide sequence ID" value="NZ_VUOC01000001.1"/>
</dbReference>
<accession>A0A5B2W3U6</accession>
<evidence type="ECO:0000313" key="3">
    <source>
        <dbReference type="Proteomes" id="UP000324611"/>
    </source>
</evidence>
<comment type="caution">
    <text evidence="2">The sequence shown here is derived from an EMBL/GenBank/DDBJ whole genome shotgun (WGS) entry which is preliminary data.</text>
</comment>
<evidence type="ECO:0008006" key="4">
    <source>
        <dbReference type="Google" id="ProtNLM"/>
    </source>
</evidence>
<reference evidence="2 3" key="1">
    <citation type="submission" date="2019-09" db="EMBL/GenBank/DDBJ databases">
        <title>Chitinophaga ginsengihumi sp. nov., isolated from soil of ginseng rhizosphere.</title>
        <authorList>
            <person name="Lee J."/>
        </authorList>
    </citation>
    <scope>NUCLEOTIDE SEQUENCE [LARGE SCALE GENOMIC DNA]</scope>
    <source>
        <strain evidence="2 3">BN140078</strain>
    </source>
</reference>
<evidence type="ECO:0000256" key="1">
    <source>
        <dbReference type="SAM" id="SignalP"/>
    </source>
</evidence>
<gene>
    <name evidence="2" type="ORF">F0L74_05245</name>
</gene>